<keyword evidence="2 5" id="KW-0812">Transmembrane</keyword>
<dbReference type="RefSeq" id="WP_115753154.1">
    <property type="nucleotide sequence ID" value="NZ_LARY01000002.1"/>
</dbReference>
<dbReference type="Pfam" id="PF07457">
    <property type="entry name" value="DUF1516"/>
    <property type="match status" value="1"/>
</dbReference>
<dbReference type="AlphaFoldDB" id="A0A3D8TQ39"/>
<comment type="subcellular location">
    <subcellularLocation>
        <location evidence="5">Cell membrane</location>
        <topology evidence="5">Multi-pass membrane protein</topology>
    </subcellularLocation>
</comment>
<proteinExistence type="inferred from homology"/>
<evidence type="ECO:0000256" key="3">
    <source>
        <dbReference type="ARBA" id="ARBA00022989"/>
    </source>
</evidence>
<sequence length="119" mass="13423">MWGYLHLISWAAIIILTLAAWISYPKSEKGFTIFAMIDRVFYLVLILSGIMMIQYSIETNWLVAIFKILMGIVTIGVIEMLLSFRKKKRPTGLFLVLFVVAVVITIALGFYLSGGAPLF</sequence>
<keyword evidence="4 5" id="KW-0472">Membrane</keyword>
<dbReference type="EMBL" id="LARY01000002">
    <property type="protein sequence ID" value="RDX00905.1"/>
    <property type="molecule type" value="Genomic_DNA"/>
</dbReference>
<evidence type="ECO:0000256" key="1">
    <source>
        <dbReference type="ARBA" id="ARBA00022475"/>
    </source>
</evidence>
<accession>A0A3D8TQ39</accession>
<feature type="transmembrane region" description="Helical" evidence="5">
    <location>
        <begin position="36"/>
        <end position="55"/>
    </location>
</feature>
<feature type="transmembrane region" description="Helical" evidence="5">
    <location>
        <begin position="6"/>
        <end position="24"/>
    </location>
</feature>
<keyword evidence="7" id="KW-1185">Reference proteome</keyword>
<organism evidence="6 7">
    <name type="scientific">Listeria kieliensis</name>
    <dbReference type="NCBI Taxonomy" id="1621700"/>
    <lineage>
        <taxon>Bacteria</taxon>
        <taxon>Bacillati</taxon>
        <taxon>Bacillota</taxon>
        <taxon>Bacilli</taxon>
        <taxon>Bacillales</taxon>
        <taxon>Listeriaceae</taxon>
        <taxon>Listeria</taxon>
    </lineage>
</organism>
<dbReference type="HAMAP" id="MF_01536">
    <property type="entry name" value="UPF0344"/>
    <property type="match status" value="1"/>
</dbReference>
<feature type="transmembrane region" description="Helical" evidence="5">
    <location>
        <begin position="94"/>
        <end position="113"/>
    </location>
</feature>
<name>A0A3D8TQ39_9LIST</name>
<feature type="transmembrane region" description="Helical" evidence="5">
    <location>
        <begin position="61"/>
        <end position="82"/>
    </location>
</feature>
<evidence type="ECO:0000256" key="5">
    <source>
        <dbReference type="HAMAP-Rule" id="MF_01536"/>
    </source>
</evidence>
<dbReference type="InterPro" id="IPR010899">
    <property type="entry name" value="UPF0344"/>
</dbReference>
<dbReference type="GO" id="GO:0005886">
    <property type="term" value="C:plasma membrane"/>
    <property type="evidence" value="ECO:0007669"/>
    <property type="project" value="UniProtKB-SubCell"/>
</dbReference>
<evidence type="ECO:0000256" key="2">
    <source>
        <dbReference type="ARBA" id="ARBA00022692"/>
    </source>
</evidence>
<evidence type="ECO:0000313" key="6">
    <source>
        <dbReference type="EMBL" id="RDX00905.1"/>
    </source>
</evidence>
<reference evidence="7" key="1">
    <citation type="submission" date="2015-04" db="EMBL/GenBank/DDBJ databases">
        <authorList>
            <person name="Schardt J."/>
            <person name="Mueller-Herbst S."/>
            <person name="Scherer S."/>
            <person name="Huptas C."/>
        </authorList>
    </citation>
    <scope>NUCLEOTIDE SEQUENCE [LARGE SCALE GENOMIC DNA]</scope>
    <source>
        <strain evidence="7">Kiel-L1</strain>
    </source>
</reference>
<keyword evidence="1 5" id="KW-1003">Cell membrane</keyword>
<comment type="caution">
    <text evidence="6">The sequence shown here is derived from an EMBL/GenBank/DDBJ whole genome shotgun (WGS) entry which is preliminary data.</text>
</comment>
<dbReference type="Proteomes" id="UP000257055">
    <property type="component" value="Unassembled WGS sequence"/>
</dbReference>
<gene>
    <name evidence="6" type="ORF">UR08_08030</name>
</gene>
<comment type="similarity">
    <text evidence="5">Belongs to the UPF0344 family.</text>
</comment>
<protein>
    <recommendedName>
        <fullName evidence="5">UPF0344 protein UR08_08030</fullName>
    </recommendedName>
</protein>
<evidence type="ECO:0000313" key="7">
    <source>
        <dbReference type="Proteomes" id="UP000257055"/>
    </source>
</evidence>
<evidence type="ECO:0000256" key="4">
    <source>
        <dbReference type="ARBA" id="ARBA00023136"/>
    </source>
</evidence>
<keyword evidence="3 5" id="KW-1133">Transmembrane helix</keyword>